<protein>
    <submittedName>
        <fullName evidence="1">Uncharacterized protein</fullName>
    </submittedName>
</protein>
<dbReference type="AlphaFoldDB" id="A0AAQ3SBR2"/>
<reference evidence="1 2" key="1">
    <citation type="journal article" date="2023" name="Life. Sci Alliance">
        <title>Evolutionary insights into 3D genome organization and epigenetic landscape of Vigna mungo.</title>
        <authorList>
            <person name="Junaid A."/>
            <person name="Singh B."/>
            <person name="Bhatia S."/>
        </authorList>
    </citation>
    <scope>NUCLEOTIDE SEQUENCE [LARGE SCALE GENOMIC DNA]</scope>
    <source>
        <strain evidence="1">Urdbean</strain>
    </source>
</reference>
<evidence type="ECO:0000313" key="1">
    <source>
        <dbReference type="EMBL" id="WVZ26544.1"/>
    </source>
</evidence>
<sequence length="151" mass="17582">MPLKSFIRRRLLSLLQPWLREEPHLDVQLGFLHSLAVLTNLSFDVSSLNRLFDAPAFLFFKDLTVDRITFRFSTWFPPAFTIELHGVRVVQSFEKPEAEECVARLRNSKYDHSDYLRKKLSALDPEILQVLQSKNTLNHALTTIGLKHIHL</sequence>
<accession>A0AAQ3SBR2</accession>
<gene>
    <name evidence="1" type="ORF">V8G54_005088</name>
</gene>
<name>A0AAQ3SBR2_VIGMU</name>
<evidence type="ECO:0000313" key="2">
    <source>
        <dbReference type="Proteomes" id="UP001374535"/>
    </source>
</evidence>
<keyword evidence="2" id="KW-1185">Reference proteome</keyword>
<dbReference type="Proteomes" id="UP001374535">
    <property type="component" value="Chromosome 1"/>
</dbReference>
<proteinExistence type="predicted"/>
<organism evidence="1 2">
    <name type="scientific">Vigna mungo</name>
    <name type="common">Black gram</name>
    <name type="synonym">Phaseolus mungo</name>
    <dbReference type="NCBI Taxonomy" id="3915"/>
    <lineage>
        <taxon>Eukaryota</taxon>
        <taxon>Viridiplantae</taxon>
        <taxon>Streptophyta</taxon>
        <taxon>Embryophyta</taxon>
        <taxon>Tracheophyta</taxon>
        <taxon>Spermatophyta</taxon>
        <taxon>Magnoliopsida</taxon>
        <taxon>eudicotyledons</taxon>
        <taxon>Gunneridae</taxon>
        <taxon>Pentapetalae</taxon>
        <taxon>rosids</taxon>
        <taxon>fabids</taxon>
        <taxon>Fabales</taxon>
        <taxon>Fabaceae</taxon>
        <taxon>Papilionoideae</taxon>
        <taxon>50 kb inversion clade</taxon>
        <taxon>NPAAA clade</taxon>
        <taxon>indigoferoid/millettioid clade</taxon>
        <taxon>Phaseoleae</taxon>
        <taxon>Vigna</taxon>
    </lineage>
</organism>
<dbReference type="EMBL" id="CP144700">
    <property type="protein sequence ID" value="WVZ26544.1"/>
    <property type="molecule type" value="Genomic_DNA"/>
</dbReference>